<dbReference type="AlphaFoldDB" id="A0A6N6M4J2"/>
<name>A0A6N6M4J2_9FLAO</name>
<dbReference type="InterPro" id="IPR000601">
    <property type="entry name" value="PKD_dom"/>
</dbReference>
<dbReference type="SMART" id="SM00089">
    <property type="entry name" value="PKD"/>
    <property type="match status" value="1"/>
</dbReference>
<evidence type="ECO:0000256" key="2">
    <source>
        <dbReference type="SAM" id="SignalP"/>
    </source>
</evidence>
<keyword evidence="1 2" id="KW-0732">Signal</keyword>
<dbReference type="Proteomes" id="UP000435357">
    <property type="component" value="Unassembled WGS sequence"/>
</dbReference>
<evidence type="ECO:0000313" key="5">
    <source>
        <dbReference type="Proteomes" id="UP000435357"/>
    </source>
</evidence>
<comment type="caution">
    <text evidence="4">The sequence shown here is derived from an EMBL/GenBank/DDBJ whole genome shotgun (WGS) entry which is preliminary data.</text>
</comment>
<evidence type="ECO:0000313" key="4">
    <source>
        <dbReference type="EMBL" id="KAB1061801.1"/>
    </source>
</evidence>
<reference evidence="4 5" key="1">
    <citation type="submission" date="2019-09" db="EMBL/GenBank/DDBJ databases">
        <title>Genomes of Cryomorphaceae.</title>
        <authorList>
            <person name="Bowman J.P."/>
        </authorList>
    </citation>
    <scope>NUCLEOTIDE SEQUENCE [LARGE SCALE GENOMIC DNA]</scope>
    <source>
        <strain evidence="4 5">KCTC 52047</strain>
    </source>
</reference>
<dbReference type="EMBL" id="WACR01000014">
    <property type="protein sequence ID" value="KAB1061801.1"/>
    <property type="molecule type" value="Genomic_DNA"/>
</dbReference>
<evidence type="ECO:0000256" key="1">
    <source>
        <dbReference type="ARBA" id="ARBA00022729"/>
    </source>
</evidence>
<dbReference type="Pfam" id="PF18962">
    <property type="entry name" value="Por_Secre_tail"/>
    <property type="match status" value="1"/>
</dbReference>
<dbReference type="InterPro" id="IPR035986">
    <property type="entry name" value="PKD_dom_sf"/>
</dbReference>
<gene>
    <name evidence="4" type="ORF">F3059_13335</name>
</gene>
<dbReference type="Pfam" id="PF18911">
    <property type="entry name" value="PKD_4"/>
    <property type="match status" value="1"/>
</dbReference>
<dbReference type="RefSeq" id="WP_151170115.1">
    <property type="nucleotide sequence ID" value="NZ_WACR01000014.1"/>
</dbReference>
<organism evidence="4 5">
    <name type="scientific">Salibacter halophilus</name>
    <dbReference type="NCBI Taxonomy" id="1803916"/>
    <lineage>
        <taxon>Bacteria</taxon>
        <taxon>Pseudomonadati</taxon>
        <taxon>Bacteroidota</taxon>
        <taxon>Flavobacteriia</taxon>
        <taxon>Flavobacteriales</taxon>
        <taxon>Salibacteraceae</taxon>
        <taxon>Salibacter</taxon>
    </lineage>
</organism>
<dbReference type="Gene3D" id="2.60.120.260">
    <property type="entry name" value="Galactose-binding domain-like"/>
    <property type="match status" value="1"/>
</dbReference>
<evidence type="ECO:0000259" key="3">
    <source>
        <dbReference type="PROSITE" id="PS50093"/>
    </source>
</evidence>
<feature type="domain" description="PKD" evidence="3">
    <location>
        <begin position="437"/>
        <end position="492"/>
    </location>
</feature>
<feature type="chain" id="PRO_5026798768" evidence="2">
    <location>
        <begin position="24"/>
        <end position="574"/>
    </location>
</feature>
<dbReference type="InterPro" id="IPR013783">
    <property type="entry name" value="Ig-like_fold"/>
</dbReference>
<keyword evidence="5" id="KW-1185">Reference proteome</keyword>
<proteinExistence type="predicted"/>
<dbReference type="Gene3D" id="2.60.40.10">
    <property type="entry name" value="Immunoglobulins"/>
    <property type="match status" value="1"/>
</dbReference>
<dbReference type="SUPFAM" id="SSF49299">
    <property type="entry name" value="PKD domain"/>
    <property type="match status" value="1"/>
</dbReference>
<dbReference type="InterPro" id="IPR022409">
    <property type="entry name" value="PKD/Chitinase_dom"/>
</dbReference>
<dbReference type="SUPFAM" id="SSF49785">
    <property type="entry name" value="Galactose-binding domain-like"/>
    <property type="match status" value="1"/>
</dbReference>
<feature type="signal peptide" evidence="2">
    <location>
        <begin position="1"/>
        <end position="23"/>
    </location>
</feature>
<sequence>MKKFLLSVSMSVLAFFGYSQSNIAPQATASASTCNTGPCSTLNDLNLGNCGTQEMWISTSSPPSSTPGVDWLRFDWPTVRVFDEFIIHHAQNNARFLTGGLIQYWDGSNWVNHTTFSNLPMQCVNTVTFPAIVSDRVRITAFQMTGSGQTSNPNFREIEVIEAIPDDAGVTMIDTPNVPDCLNEKLVVRLNNLGSDTLYNASIDWSVNGVQQNTVLWSGQVEEAGGVSDPVFIGNYNWNMGDTIKIWTSMPNGQPDLLSNNDTLIHVIPTYDEIDLNTNIVLCEGSEETIDTEVYFGDHQWSNGKTSRFINIETAGIYDVTVEDVATGCVQEETFFVTEEAVVNLPDTTVIGCVEDGGAVLTGNVPGSYSWSTGASTSFLNVTQSGMYSVSVTEPTGKCTSSDSAQVDIFDSPVANFGETVNYITVSFNDSSEFASSYYWDFGDGSTSTDPNPVHVYDYPGGTFDITMVVSNNCGTDTLTKTVTADETTGITDLNGEDEVAVFPNPTSNNFSINSTSNKNLTSEIYDVTGKLTKTVRWKSRVDVNISDLNGGIYIVKTYDDDGIVDVTKLSVTK</sequence>
<protein>
    <submittedName>
        <fullName evidence="4">T9SS type A sorting domain-containing protein</fullName>
    </submittedName>
</protein>
<dbReference type="InterPro" id="IPR026444">
    <property type="entry name" value="Secre_tail"/>
</dbReference>
<accession>A0A6N6M4J2</accession>
<dbReference type="CDD" id="cd00146">
    <property type="entry name" value="PKD"/>
    <property type="match status" value="1"/>
</dbReference>
<dbReference type="PROSITE" id="PS50093">
    <property type="entry name" value="PKD"/>
    <property type="match status" value="1"/>
</dbReference>
<dbReference type="InterPro" id="IPR008979">
    <property type="entry name" value="Galactose-bd-like_sf"/>
</dbReference>
<dbReference type="NCBIfam" id="TIGR04183">
    <property type="entry name" value="Por_Secre_tail"/>
    <property type="match status" value="1"/>
</dbReference>
<dbReference type="OrthoDB" id="1491481at2"/>